<proteinExistence type="predicted"/>
<reference evidence="1" key="1">
    <citation type="submission" date="2020-01" db="EMBL/GenBank/DDBJ databases">
        <title>Development of genomics and gene disruption for Polysphondylium violaceum indicates a role for the polyketide synthase stlB in stalk morphogenesis.</title>
        <authorList>
            <person name="Narita B."/>
            <person name="Kawabe Y."/>
            <person name="Kin K."/>
            <person name="Saito T."/>
            <person name="Gibbs R."/>
            <person name="Kuspa A."/>
            <person name="Muzny D."/>
            <person name="Queller D."/>
            <person name="Richards S."/>
            <person name="Strassman J."/>
            <person name="Sucgang R."/>
            <person name="Worley K."/>
            <person name="Schaap P."/>
        </authorList>
    </citation>
    <scope>NUCLEOTIDE SEQUENCE</scope>
    <source>
        <strain evidence="1">QSvi11</strain>
    </source>
</reference>
<dbReference type="EMBL" id="AJWJ01000981">
    <property type="protein sequence ID" value="KAF2068449.1"/>
    <property type="molecule type" value="Genomic_DNA"/>
</dbReference>
<dbReference type="AlphaFoldDB" id="A0A8J4PKY9"/>
<accession>A0A8J4PKY9</accession>
<gene>
    <name evidence="1" type="ORF">CYY_010225</name>
</gene>
<keyword evidence="2" id="KW-1185">Reference proteome</keyword>
<protein>
    <submittedName>
        <fullName evidence="1">Uncharacterized protein</fullName>
    </submittedName>
</protein>
<dbReference type="Proteomes" id="UP000695562">
    <property type="component" value="Unassembled WGS sequence"/>
</dbReference>
<name>A0A8J4PKY9_9MYCE</name>
<evidence type="ECO:0000313" key="2">
    <source>
        <dbReference type="Proteomes" id="UP000695562"/>
    </source>
</evidence>
<evidence type="ECO:0000313" key="1">
    <source>
        <dbReference type="EMBL" id="KAF2068449.1"/>
    </source>
</evidence>
<comment type="caution">
    <text evidence="1">The sequence shown here is derived from an EMBL/GenBank/DDBJ whole genome shotgun (WGS) entry which is preliminary data.</text>
</comment>
<sequence>MKDTQDYLTYIQHLGNDPHFQKIVRLLDEITNITIELLTTCSFTNNEKQLICFFIEQFNTLMNEFYIILFCK</sequence>
<organism evidence="1 2">
    <name type="scientific">Polysphondylium violaceum</name>
    <dbReference type="NCBI Taxonomy" id="133409"/>
    <lineage>
        <taxon>Eukaryota</taxon>
        <taxon>Amoebozoa</taxon>
        <taxon>Evosea</taxon>
        <taxon>Eumycetozoa</taxon>
        <taxon>Dictyostelia</taxon>
        <taxon>Dictyosteliales</taxon>
        <taxon>Dictyosteliaceae</taxon>
        <taxon>Polysphondylium</taxon>
    </lineage>
</organism>